<dbReference type="OrthoDB" id="9779136at2"/>
<dbReference type="EMBL" id="SPQQ01000002">
    <property type="protein sequence ID" value="TGE39034.1"/>
    <property type="molecule type" value="Genomic_DNA"/>
</dbReference>
<keyword evidence="3 5" id="KW-0067">ATP-binding</keyword>
<dbReference type="SUPFAM" id="SSF52540">
    <property type="entry name" value="P-loop containing nucleoside triphosphate hydrolases"/>
    <property type="match status" value="1"/>
</dbReference>
<organism evidence="5 6">
    <name type="scientific">Desulfosporosinus fructosivorans</name>
    <dbReference type="NCBI Taxonomy" id="2018669"/>
    <lineage>
        <taxon>Bacteria</taxon>
        <taxon>Bacillati</taxon>
        <taxon>Bacillota</taxon>
        <taxon>Clostridia</taxon>
        <taxon>Eubacteriales</taxon>
        <taxon>Desulfitobacteriaceae</taxon>
        <taxon>Desulfosporosinus</taxon>
    </lineage>
</organism>
<dbReference type="InterPro" id="IPR032823">
    <property type="entry name" value="BCA_ABC_TP_C"/>
</dbReference>
<dbReference type="RefSeq" id="WP_135545528.1">
    <property type="nucleotide sequence ID" value="NZ_SPQQ01000002.1"/>
</dbReference>
<keyword evidence="2" id="KW-0547">Nucleotide-binding</keyword>
<evidence type="ECO:0000313" key="6">
    <source>
        <dbReference type="Proteomes" id="UP000298460"/>
    </source>
</evidence>
<dbReference type="Pfam" id="PF12399">
    <property type="entry name" value="BCA_ABC_TP_C"/>
    <property type="match status" value="1"/>
</dbReference>
<evidence type="ECO:0000256" key="2">
    <source>
        <dbReference type="ARBA" id="ARBA00022741"/>
    </source>
</evidence>
<evidence type="ECO:0000259" key="4">
    <source>
        <dbReference type="PROSITE" id="PS50893"/>
    </source>
</evidence>
<dbReference type="InterPro" id="IPR027417">
    <property type="entry name" value="P-loop_NTPase"/>
</dbReference>
<dbReference type="Proteomes" id="UP000298460">
    <property type="component" value="Unassembled WGS sequence"/>
</dbReference>
<dbReference type="InterPro" id="IPR017871">
    <property type="entry name" value="ABC_transporter-like_CS"/>
</dbReference>
<dbReference type="Gene3D" id="3.40.50.300">
    <property type="entry name" value="P-loop containing nucleotide triphosphate hydrolases"/>
    <property type="match status" value="1"/>
</dbReference>
<dbReference type="InterPro" id="IPR003593">
    <property type="entry name" value="AAA+_ATPase"/>
</dbReference>
<evidence type="ECO:0000313" key="5">
    <source>
        <dbReference type="EMBL" id="TGE39034.1"/>
    </source>
</evidence>
<gene>
    <name evidence="5" type="ORF">E4K67_06090</name>
</gene>
<dbReference type="AlphaFoldDB" id="A0A4Z0R9A8"/>
<dbReference type="SMART" id="SM00382">
    <property type="entry name" value="AAA"/>
    <property type="match status" value="1"/>
</dbReference>
<dbReference type="GO" id="GO:0042941">
    <property type="term" value="P:D-alanine transmembrane transport"/>
    <property type="evidence" value="ECO:0007669"/>
    <property type="project" value="TreeGrafter"/>
</dbReference>
<accession>A0A4Z0R9A8</accession>
<dbReference type="PANTHER" id="PTHR45772:SF7">
    <property type="entry name" value="AMINO ACID ABC TRANSPORTER ATP-BINDING PROTEIN"/>
    <property type="match status" value="1"/>
</dbReference>
<dbReference type="PROSITE" id="PS00211">
    <property type="entry name" value="ABC_TRANSPORTER_1"/>
    <property type="match status" value="1"/>
</dbReference>
<dbReference type="CDD" id="cd03219">
    <property type="entry name" value="ABC_Mj1267_LivG_branched"/>
    <property type="match status" value="1"/>
</dbReference>
<dbReference type="PROSITE" id="PS50893">
    <property type="entry name" value="ABC_TRANSPORTER_2"/>
    <property type="match status" value="1"/>
</dbReference>
<sequence>MSLLSLHNVTIRFGGLTAVDTLNLEVQQGEILALIGPNGAGKSTVFNLITSIYQPTEGKISFDDKPLGGIPTHKIADMGITRTFQTIRLFSELSVLDNVKIGGHCRGKAGLFHALTRLPSMKREEVELEEKSIKALEFLDLASKRDEMAKNLSYGEQRRLEIARALVSKPKILLLDEPAAGMNPQEKVVLMEMIRRIRDTGITIFLVEHDMKLVMNISERIAVLDYGKKIAEGNPLEVRSNKAVIEAYLGSGQFKSRRIRR</sequence>
<dbReference type="FunFam" id="3.40.50.300:FF:000421">
    <property type="entry name" value="Branched-chain amino acid ABC transporter ATP-binding protein"/>
    <property type="match status" value="1"/>
</dbReference>
<dbReference type="GO" id="GO:0016887">
    <property type="term" value="F:ATP hydrolysis activity"/>
    <property type="evidence" value="ECO:0007669"/>
    <property type="project" value="InterPro"/>
</dbReference>
<dbReference type="PANTHER" id="PTHR45772">
    <property type="entry name" value="CONSERVED COMPONENT OF ABC TRANSPORTER FOR NATURAL AMINO ACIDS-RELATED"/>
    <property type="match status" value="1"/>
</dbReference>
<keyword evidence="6" id="KW-1185">Reference proteome</keyword>
<proteinExistence type="predicted"/>
<dbReference type="InterPro" id="IPR003439">
    <property type="entry name" value="ABC_transporter-like_ATP-bd"/>
</dbReference>
<dbReference type="GO" id="GO:0005304">
    <property type="term" value="F:L-valine transmembrane transporter activity"/>
    <property type="evidence" value="ECO:0007669"/>
    <property type="project" value="TreeGrafter"/>
</dbReference>
<protein>
    <submittedName>
        <fullName evidence="5">ABC transporter ATP-binding protein</fullName>
    </submittedName>
</protein>
<dbReference type="Pfam" id="PF00005">
    <property type="entry name" value="ABC_tran"/>
    <property type="match status" value="1"/>
</dbReference>
<reference evidence="5 6" key="1">
    <citation type="submission" date="2019-03" db="EMBL/GenBank/DDBJ databases">
        <title>Draft Genome Sequence of Desulfosporosinus fructosivorans Strain 63.6F, Isolated from Marine Sediment in the Baltic Sea.</title>
        <authorList>
            <person name="Hausmann B."/>
            <person name="Vandieken V."/>
            <person name="Pjevac P."/>
            <person name="Schreck K."/>
            <person name="Herbold C.W."/>
            <person name="Loy A."/>
        </authorList>
    </citation>
    <scope>NUCLEOTIDE SEQUENCE [LARGE SCALE GENOMIC DNA]</scope>
    <source>
        <strain evidence="5 6">63.6F</strain>
    </source>
</reference>
<dbReference type="GO" id="GO:0005524">
    <property type="term" value="F:ATP binding"/>
    <property type="evidence" value="ECO:0007669"/>
    <property type="project" value="UniProtKB-KW"/>
</dbReference>
<keyword evidence="1" id="KW-0813">Transport</keyword>
<feature type="domain" description="ABC transporter" evidence="4">
    <location>
        <begin position="4"/>
        <end position="251"/>
    </location>
</feature>
<evidence type="ECO:0000256" key="3">
    <source>
        <dbReference type="ARBA" id="ARBA00022840"/>
    </source>
</evidence>
<evidence type="ECO:0000256" key="1">
    <source>
        <dbReference type="ARBA" id="ARBA00022448"/>
    </source>
</evidence>
<name>A0A4Z0R9A8_9FIRM</name>
<dbReference type="GO" id="GO:0015192">
    <property type="term" value="F:L-phenylalanine transmembrane transporter activity"/>
    <property type="evidence" value="ECO:0007669"/>
    <property type="project" value="TreeGrafter"/>
</dbReference>
<dbReference type="GO" id="GO:0015808">
    <property type="term" value="P:L-alanine transport"/>
    <property type="evidence" value="ECO:0007669"/>
    <property type="project" value="TreeGrafter"/>
</dbReference>
<dbReference type="GO" id="GO:0015188">
    <property type="term" value="F:L-isoleucine transmembrane transporter activity"/>
    <property type="evidence" value="ECO:0007669"/>
    <property type="project" value="TreeGrafter"/>
</dbReference>
<dbReference type="GO" id="GO:0005886">
    <property type="term" value="C:plasma membrane"/>
    <property type="evidence" value="ECO:0007669"/>
    <property type="project" value="TreeGrafter"/>
</dbReference>
<dbReference type="GO" id="GO:1903805">
    <property type="term" value="P:L-valine import across plasma membrane"/>
    <property type="evidence" value="ECO:0007669"/>
    <property type="project" value="TreeGrafter"/>
</dbReference>
<dbReference type="InterPro" id="IPR051120">
    <property type="entry name" value="ABC_AA/LPS_Transport"/>
</dbReference>
<dbReference type="GO" id="GO:1903806">
    <property type="term" value="P:L-isoleucine import across plasma membrane"/>
    <property type="evidence" value="ECO:0007669"/>
    <property type="project" value="TreeGrafter"/>
</dbReference>
<comment type="caution">
    <text evidence="5">The sequence shown here is derived from an EMBL/GenBank/DDBJ whole genome shotgun (WGS) entry which is preliminary data.</text>
</comment>